<sequence length="170" mass="19825">MIGMQYEITLPNDYDMNVIRKRVADNGAKTDGFQSLIFKAYLIQDEPTQKTYAPLYLWNNQDGMNKFIFEGYYDNILKSFGWQKIKTTVPAKVNIHHDLAKCKYATISKKNIDKTTSLASFRFDSGLQNNSVCQLVLYNPEKWEYEVVDFYIQRPSDHSGEIFEILHISQ</sequence>
<evidence type="ECO:0000313" key="2">
    <source>
        <dbReference type="Proteomes" id="UP001519272"/>
    </source>
</evidence>
<dbReference type="Pfam" id="PF16157">
    <property type="entry name" value="DUF4865"/>
    <property type="match status" value="1"/>
</dbReference>
<organism evidence="1 2">
    <name type="scientific">Paenibacillus turicensis</name>
    <dbReference type="NCBI Taxonomy" id="160487"/>
    <lineage>
        <taxon>Bacteria</taxon>
        <taxon>Bacillati</taxon>
        <taxon>Bacillota</taxon>
        <taxon>Bacilli</taxon>
        <taxon>Bacillales</taxon>
        <taxon>Paenibacillaceae</taxon>
        <taxon>Paenibacillus</taxon>
    </lineage>
</organism>
<evidence type="ECO:0008006" key="3">
    <source>
        <dbReference type="Google" id="ProtNLM"/>
    </source>
</evidence>
<dbReference type="EMBL" id="JAGGKG010000010">
    <property type="protein sequence ID" value="MBP1905840.1"/>
    <property type="molecule type" value="Genomic_DNA"/>
</dbReference>
<dbReference type="RefSeq" id="WP_210089453.1">
    <property type="nucleotide sequence ID" value="NZ_JAGGKG010000010.1"/>
</dbReference>
<dbReference type="Proteomes" id="UP001519272">
    <property type="component" value="Unassembled WGS sequence"/>
</dbReference>
<evidence type="ECO:0000313" key="1">
    <source>
        <dbReference type="EMBL" id="MBP1905840.1"/>
    </source>
</evidence>
<comment type="caution">
    <text evidence="1">The sequence shown here is derived from an EMBL/GenBank/DDBJ whole genome shotgun (WGS) entry which is preliminary data.</text>
</comment>
<name>A0ABS4FTD3_9BACL</name>
<proteinExistence type="predicted"/>
<accession>A0ABS4FTD3</accession>
<gene>
    <name evidence="1" type="ORF">J2Z32_002488</name>
</gene>
<keyword evidence="2" id="KW-1185">Reference proteome</keyword>
<reference evidence="1 2" key="1">
    <citation type="submission" date="2021-03" db="EMBL/GenBank/DDBJ databases">
        <title>Genomic Encyclopedia of Type Strains, Phase IV (KMG-IV): sequencing the most valuable type-strain genomes for metagenomic binning, comparative biology and taxonomic classification.</title>
        <authorList>
            <person name="Goeker M."/>
        </authorList>
    </citation>
    <scope>NUCLEOTIDE SEQUENCE [LARGE SCALE GENOMIC DNA]</scope>
    <source>
        <strain evidence="1 2">DSM 14349</strain>
    </source>
</reference>
<dbReference type="InterPro" id="IPR032349">
    <property type="entry name" value="DUF4865"/>
</dbReference>
<protein>
    <recommendedName>
        <fullName evidence="3">Petrobactin biosynthesis protein AsbA</fullName>
    </recommendedName>
</protein>